<accession>A0A2A2K7I3</accession>
<comment type="caution">
    <text evidence="1">The sequence shown here is derived from an EMBL/GenBank/DDBJ whole genome shotgun (WGS) entry which is preliminary data.</text>
</comment>
<evidence type="ECO:0000313" key="1">
    <source>
        <dbReference type="EMBL" id="PAV69894.1"/>
    </source>
</evidence>
<evidence type="ECO:0000313" key="2">
    <source>
        <dbReference type="Proteomes" id="UP000218231"/>
    </source>
</evidence>
<protein>
    <submittedName>
        <fullName evidence="1">Uncharacterized protein</fullName>
    </submittedName>
</protein>
<reference evidence="1 2" key="1">
    <citation type="journal article" date="2017" name="Curr. Biol.">
        <title>Genome architecture and evolution of a unichromosomal asexual nematode.</title>
        <authorList>
            <person name="Fradin H."/>
            <person name="Zegar C."/>
            <person name="Gutwein M."/>
            <person name="Lucas J."/>
            <person name="Kovtun M."/>
            <person name="Corcoran D."/>
            <person name="Baugh L.R."/>
            <person name="Kiontke K."/>
            <person name="Gunsalus K."/>
            <person name="Fitch D.H."/>
            <person name="Piano F."/>
        </authorList>
    </citation>
    <scope>NUCLEOTIDE SEQUENCE [LARGE SCALE GENOMIC DNA]</scope>
    <source>
        <strain evidence="1">PF1309</strain>
    </source>
</reference>
<proteinExistence type="predicted"/>
<keyword evidence="2" id="KW-1185">Reference proteome</keyword>
<dbReference type="AlphaFoldDB" id="A0A2A2K7I3"/>
<dbReference type="EMBL" id="LIAE01009410">
    <property type="protein sequence ID" value="PAV69894.1"/>
    <property type="molecule type" value="Genomic_DNA"/>
</dbReference>
<dbReference type="Proteomes" id="UP000218231">
    <property type="component" value="Unassembled WGS sequence"/>
</dbReference>
<sequence>MLSDMLNERRAPGCQGYRIKKELVTNPGVIPPTIGPTAEIAVAEIQLAAVLPVAAIVEMTAHQGEAQVSEGVQQHVGGYRGIGRAVGVVLVQVRAEIEVGETDIGQRGAVVELAKGHDVLELGPVTVPRILVAGAIVFPLVAAVEVGRQVDPRMGVDVGAQAAEEGIGTVGAVAAVVVDPVEG</sequence>
<gene>
    <name evidence="1" type="ORF">WR25_17300</name>
</gene>
<name>A0A2A2K7I3_9BILA</name>
<organism evidence="1 2">
    <name type="scientific">Diploscapter pachys</name>
    <dbReference type="NCBI Taxonomy" id="2018661"/>
    <lineage>
        <taxon>Eukaryota</taxon>
        <taxon>Metazoa</taxon>
        <taxon>Ecdysozoa</taxon>
        <taxon>Nematoda</taxon>
        <taxon>Chromadorea</taxon>
        <taxon>Rhabditida</taxon>
        <taxon>Rhabditina</taxon>
        <taxon>Rhabditomorpha</taxon>
        <taxon>Rhabditoidea</taxon>
        <taxon>Rhabditidae</taxon>
        <taxon>Diploscapter</taxon>
    </lineage>
</organism>